<dbReference type="AlphaFoldDB" id="A0A0D1ELR4"/>
<dbReference type="EMBL" id="JYFE01000010">
    <property type="protein sequence ID" value="KIT17886.1"/>
    <property type="molecule type" value="Genomic_DNA"/>
</dbReference>
<keyword evidence="10" id="KW-1185">Reference proteome</keyword>
<dbReference type="Pfam" id="PF08335">
    <property type="entry name" value="GlnD_UR_UTase"/>
    <property type="match status" value="1"/>
</dbReference>
<dbReference type="InterPro" id="IPR023057">
    <property type="entry name" value="GlnE"/>
</dbReference>
<dbReference type="Gene3D" id="1.20.120.330">
    <property type="entry name" value="Nucleotidyltransferases domain 2"/>
    <property type="match status" value="2"/>
</dbReference>
<dbReference type="STRING" id="935700.jaqu_03400"/>
<dbReference type="PATRIC" id="fig|935700.4.peg.364"/>
<dbReference type="EC" id="2.7.7.42" evidence="9"/>
<dbReference type="GO" id="GO:0005524">
    <property type="term" value="F:ATP binding"/>
    <property type="evidence" value="ECO:0007669"/>
    <property type="project" value="UniProtKB-KW"/>
</dbReference>
<dbReference type="Pfam" id="PF03710">
    <property type="entry name" value="GlnE"/>
    <property type="match status" value="2"/>
</dbReference>
<dbReference type="GO" id="GO:0008882">
    <property type="term" value="F:[glutamate-ammonia-ligase] adenylyltransferase activity"/>
    <property type="evidence" value="ECO:0007669"/>
    <property type="project" value="UniProtKB-EC"/>
</dbReference>
<evidence type="ECO:0000259" key="8">
    <source>
        <dbReference type="Pfam" id="PF08335"/>
    </source>
</evidence>
<dbReference type="InterPro" id="IPR013546">
    <property type="entry name" value="PII_UdlTrfase/GS_AdlTrfase"/>
</dbReference>
<gene>
    <name evidence="9" type="primary">glnE</name>
    <name evidence="9" type="ORF">jaqu_03400</name>
</gene>
<feature type="domain" description="PII-uridylyltransferase/Glutamine-synthetase adenylyltransferase" evidence="8">
    <location>
        <begin position="288"/>
        <end position="419"/>
    </location>
</feature>
<dbReference type="PANTHER" id="PTHR30621">
    <property type="entry name" value="GLUTAMINE SYNTHETASE ADENYLYLTRANSFERASE"/>
    <property type="match status" value="1"/>
</dbReference>
<keyword evidence="3" id="KW-0547">Nucleotide-binding</keyword>
<evidence type="ECO:0000313" key="9">
    <source>
        <dbReference type="EMBL" id="KIT17886.1"/>
    </source>
</evidence>
<protein>
    <submittedName>
        <fullName evidence="9">GlnE protein</fullName>
        <ecNumber evidence="9">2.7.7.42</ecNumber>
    </submittedName>
</protein>
<evidence type="ECO:0000259" key="7">
    <source>
        <dbReference type="Pfam" id="PF03710"/>
    </source>
</evidence>
<reference evidence="9 10" key="1">
    <citation type="submission" date="2015-02" db="EMBL/GenBank/DDBJ databases">
        <title>Genome Sequence of Jannaschia aquimarina DSM28248, a member of the Roseobacter clade.</title>
        <authorList>
            <person name="Voget S."/>
            <person name="Daniel R."/>
        </authorList>
    </citation>
    <scope>NUCLEOTIDE SEQUENCE [LARGE SCALE GENOMIC DNA]</scope>
    <source>
        <strain evidence="9 10">GSW-M26</strain>
    </source>
</reference>
<dbReference type="Gene3D" id="3.30.460.10">
    <property type="entry name" value="Beta Polymerase, domain 2"/>
    <property type="match status" value="2"/>
</dbReference>
<dbReference type="OrthoDB" id="9759366at2"/>
<dbReference type="InterPro" id="IPR005190">
    <property type="entry name" value="GlnE_rpt_dom"/>
</dbReference>
<keyword evidence="2 9" id="KW-0548">Nucleotidyltransferase</keyword>
<keyword evidence="6" id="KW-0511">Multifunctional enzyme</keyword>
<dbReference type="CDD" id="cd05401">
    <property type="entry name" value="NT_GlnE_GlnD_like"/>
    <property type="match status" value="2"/>
</dbReference>
<dbReference type="PANTHER" id="PTHR30621:SF0">
    <property type="entry name" value="BIFUNCTIONAL GLUTAMINE SYNTHETASE ADENYLYLTRANSFERASE_ADENYLYL-REMOVING ENZYME"/>
    <property type="match status" value="1"/>
</dbReference>
<dbReference type="Proteomes" id="UP000032232">
    <property type="component" value="Unassembled WGS sequence"/>
</dbReference>
<evidence type="ECO:0000313" key="10">
    <source>
        <dbReference type="Proteomes" id="UP000032232"/>
    </source>
</evidence>
<keyword evidence="4" id="KW-0067">ATP-binding</keyword>
<dbReference type="RefSeq" id="WP_043917209.1">
    <property type="nucleotide sequence ID" value="NZ_FZPF01000006.1"/>
</dbReference>
<sequence>MIPTRSPIPYDPEAGQRTLDACAPPDAWADIVRGAGGSAPYLAGLFAREADWLGGIWGADPEATLTDLLDGIARIEGDPAAPLRVAKRRAAALVALCDLGGVWDTMQATDALTRLADAAVDRALSLACARQKGLPEETGLVAFAMGKMGAGELNYSSDIDAILLFDQARHDPGDYPTVRAGLVKAARLACRWLSDVTAEGYVFRTDLRLRPDPASTPIVLSMEAAERYYEGFGRTWERAAWIKARPCAGDRAAGETFLATMRPFVWRRHLDFAAVQDAHDMRLAIRDHKGVYRDWDVPGHDLKLGQGGIREIEFFTQTRQLIAGGRDEGLRVRGTLDGLSRLAAAGWVPGAEAEILSRHYLTLRDAEHRVQMVQDAQTHRLPRDPDGLRRIACLSGEGDPDRYVAGMREVLREVEAITDTFFRPSDATAPPTPDVPELDAAAARWPTYPALRSERGRASFERLRPRVTAALAASERPAEAVAAFDGFLRGLPAGVQLFALFEASPALIDLIVDICATSPDLARFLAANSDVFDAVLNGSFFSPLDRFDAPAADGDFETVLDALRLWHREAHFRIGVHLLRGLATPGEAGAGYAQLAEAALGAAWDAARAETERRCGAVPGLRLAALGMGSLGAGRLTARSDLDLVVLYDGDPDAVSDRKGLGQRQWAAKFTQTLITALTAPTGAGRLYEVDMRLRPSGRQGPVATSLAGFEAYQASEAWAWEHLALTRARAVTGDAGLREAAETARRKALRASRFSAAEVLTAVADMRDRLRAAGRTGSGLAVKSGPGRLQEIGMAAQANALLAGCTDQSMLGQLTAEGWLTEAERDVLKDAGTLFADVAGAAALLGKADATEPGLGGGAYLARTTGRPDLETLRADCDAAAERADAAIGAAVARGRG</sequence>
<evidence type="ECO:0000256" key="4">
    <source>
        <dbReference type="ARBA" id="ARBA00022840"/>
    </source>
</evidence>
<dbReference type="InterPro" id="IPR043519">
    <property type="entry name" value="NT_sf"/>
</dbReference>
<evidence type="ECO:0000256" key="3">
    <source>
        <dbReference type="ARBA" id="ARBA00022741"/>
    </source>
</evidence>
<dbReference type="GO" id="GO:0005829">
    <property type="term" value="C:cytosol"/>
    <property type="evidence" value="ECO:0007669"/>
    <property type="project" value="TreeGrafter"/>
</dbReference>
<keyword evidence="1 9" id="KW-0808">Transferase</keyword>
<dbReference type="SUPFAM" id="SSF81301">
    <property type="entry name" value="Nucleotidyltransferase"/>
    <property type="match status" value="2"/>
</dbReference>
<dbReference type="SUPFAM" id="SSF81593">
    <property type="entry name" value="Nucleotidyltransferase substrate binding subunit/domain"/>
    <property type="match status" value="2"/>
</dbReference>
<comment type="caution">
    <text evidence="9">The sequence shown here is derived from an EMBL/GenBank/DDBJ whole genome shotgun (WGS) entry which is preliminary data.</text>
</comment>
<evidence type="ECO:0000256" key="6">
    <source>
        <dbReference type="ARBA" id="ARBA00023268"/>
    </source>
</evidence>
<name>A0A0D1ELR4_9RHOB</name>
<evidence type="ECO:0000256" key="5">
    <source>
        <dbReference type="ARBA" id="ARBA00022842"/>
    </source>
</evidence>
<keyword evidence="5" id="KW-0460">Magnesium</keyword>
<feature type="domain" description="Glutamate-ammonia ligase adenylyltransferase repeated" evidence="7">
    <location>
        <begin position="63"/>
        <end position="259"/>
    </location>
</feature>
<organism evidence="9 10">
    <name type="scientific">Jannaschia aquimarina</name>
    <dbReference type="NCBI Taxonomy" id="935700"/>
    <lineage>
        <taxon>Bacteria</taxon>
        <taxon>Pseudomonadati</taxon>
        <taxon>Pseudomonadota</taxon>
        <taxon>Alphaproteobacteria</taxon>
        <taxon>Rhodobacterales</taxon>
        <taxon>Roseobacteraceae</taxon>
        <taxon>Jannaschia</taxon>
    </lineage>
</organism>
<evidence type="ECO:0000256" key="2">
    <source>
        <dbReference type="ARBA" id="ARBA00022695"/>
    </source>
</evidence>
<dbReference type="GO" id="GO:0000820">
    <property type="term" value="P:regulation of glutamine family amino acid metabolic process"/>
    <property type="evidence" value="ECO:0007669"/>
    <property type="project" value="TreeGrafter"/>
</dbReference>
<evidence type="ECO:0000256" key="1">
    <source>
        <dbReference type="ARBA" id="ARBA00022679"/>
    </source>
</evidence>
<proteinExistence type="predicted"/>
<accession>A0A0D1ELR4</accession>
<feature type="domain" description="Glutamate-ammonia ligase adenylyltransferase repeated" evidence="7">
    <location>
        <begin position="511"/>
        <end position="743"/>
    </location>
</feature>